<dbReference type="PANTHER" id="PTHR36117">
    <property type="entry name" value="4-HYDROXYPHENYLACETATE 3-MONOOXYGENASE-RELATED"/>
    <property type="match status" value="1"/>
</dbReference>
<dbReference type="EMBL" id="FQZM01000020">
    <property type="protein sequence ID" value="SHJ12476.1"/>
    <property type="molecule type" value="Genomic_DNA"/>
</dbReference>
<keyword evidence="1" id="KW-0285">Flavoprotein</keyword>
<evidence type="ECO:0000256" key="3">
    <source>
        <dbReference type="ARBA" id="ARBA00023002"/>
    </source>
</evidence>
<dbReference type="GO" id="GO:0016853">
    <property type="term" value="F:isomerase activity"/>
    <property type="evidence" value="ECO:0007669"/>
    <property type="project" value="UniProtKB-KW"/>
</dbReference>
<evidence type="ECO:0000259" key="4">
    <source>
        <dbReference type="Pfam" id="PF03241"/>
    </source>
</evidence>
<dbReference type="SUPFAM" id="SSF47203">
    <property type="entry name" value="Acyl-CoA dehydrogenase C-terminal domain-like"/>
    <property type="match status" value="1"/>
</dbReference>
<keyword evidence="3" id="KW-0560">Oxidoreductase</keyword>
<evidence type="ECO:0000313" key="6">
    <source>
        <dbReference type="EMBL" id="SHJ12476.1"/>
    </source>
</evidence>
<dbReference type="Pfam" id="PF11794">
    <property type="entry name" value="HpaB_N"/>
    <property type="match status" value="1"/>
</dbReference>
<dbReference type="AlphaFoldDB" id="A0A1M6GRG8"/>
<dbReference type="Gene3D" id="1.10.3140.10">
    <property type="entry name" value="4-hydroxybutyryl-coa dehydratase, domain 1"/>
    <property type="match status" value="1"/>
</dbReference>
<dbReference type="STRING" id="1121432.SAMN02745219_01800"/>
<evidence type="ECO:0000256" key="2">
    <source>
        <dbReference type="ARBA" id="ARBA00022827"/>
    </source>
</evidence>
<protein>
    <submittedName>
        <fullName evidence="6">4-hydroxybutyryl-CoA dehydratase / vinylacetyl-CoA-Delta-isomerase</fullName>
    </submittedName>
</protein>
<keyword evidence="7" id="KW-1185">Reference proteome</keyword>
<gene>
    <name evidence="6" type="ORF">SAMN02745219_01800</name>
</gene>
<dbReference type="OrthoDB" id="9785230at2"/>
<dbReference type="SUPFAM" id="SSF56645">
    <property type="entry name" value="Acyl-CoA dehydrogenase NM domain-like"/>
    <property type="match status" value="1"/>
</dbReference>
<accession>A0A1M6GRG8</accession>
<dbReference type="RefSeq" id="WP_072868999.1">
    <property type="nucleotide sequence ID" value="NZ_FQZM01000020.1"/>
</dbReference>
<dbReference type="Proteomes" id="UP000184529">
    <property type="component" value="Unassembled WGS sequence"/>
</dbReference>
<dbReference type="InterPro" id="IPR036250">
    <property type="entry name" value="AcylCo_DH-like_C"/>
</dbReference>
<dbReference type="GO" id="GO:0016627">
    <property type="term" value="F:oxidoreductase activity, acting on the CH-CH group of donors"/>
    <property type="evidence" value="ECO:0007669"/>
    <property type="project" value="InterPro"/>
</dbReference>
<evidence type="ECO:0000259" key="5">
    <source>
        <dbReference type="Pfam" id="PF11794"/>
    </source>
</evidence>
<dbReference type="Pfam" id="PF03241">
    <property type="entry name" value="HpaB"/>
    <property type="match status" value="1"/>
</dbReference>
<proteinExistence type="predicted"/>
<dbReference type="PANTHER" id="PTHR36117:SF3">
    <property type="entry name" value="4-HYDROXYPHENYLACETATE 3-MONOOXYGENASE-RELATED"/>
    <property type="match status" value="1"/>
</dbReference>
<keyword evidence="2" id="KW-0274">FAD</keyword>
<evidence type="ECO:0000256" key="1">
    <source>
        <dbReference type="ARBA" id="ARBA00022630"/>
    </source>
</evidence>
<feature type="domain" description="HpaB/PvcC/4-BUDH C-terminal" evidence="4">
    <location>
        <begin position="280"/>
        <end position="475"/>
    </location>
</feature>
<dbReference type="InterPro" id="IPR004925">
    <property type="entry name" value="HpaB/PvcC/4-BUDH"/>
</dbReference>
<organism evidence="6 7">
    <name type="scientific">Desulfofundulus thermosubterraneus DSM 16057</name>
    <dbReference type="NCBI Taxonomy" id="1121432"/>
    <lineage>
        <taxon>Bacteria</taxon>
        <taxon>Bacillati</taxon>
        <taxon>Bacillota</taxon>
        <taxon>Clostridia</taxon>
        <taxon>Eubacteriales</taxon>
        <taxon>Peptococcaceae</taxon>
        <taxon>Desulfofundulus</taxon>
    </lineage>
</organism>
<name>A0A1M6GRG8_9FIRM</name>
<dbReference type="Gene3D" id="2.40.110.10">
    <property type="entry name" value="Butyryl-CoA Dehydrogenase, subunit A, domain 2"/>
    <property type="match status" value="1"/>
</dbReference>
<dbReference type="InterPro" id="IPR046373">
    <property type="entry name" value="Acyl-CoA_Oxase/DH_mid-dom_sf"/>
</dbReference>
<dbReference type="InterPro" id="IPR024719">
    <property type="entry name" value="HpaB/PvcC/4-BUDH_C"/>
</dbReference>
<feature type="domain" description="HpaB/PvcC/4-BUDH N-terminal" evidence="5">
    <location>
        <begin position="5"/>
        <end position="272"/>
    </location>
</feature>
<keyword evidence="6" id="KW-0413">Isomerase</keyword>
<dbReference type="InterPro" id="IPR009100">
    <property type="entry name" value="AcylCoA_DH/oxidase_NM_dom_sf"/>
</dbReference>
<evidence type="ECO:0000313" key="7">
    <source>
        <dbReference type="Proteomes" id="UP000184529"/>
    </source>
</evidence>
<dbReference type="InterPro" id="IPR024674">
    <property type="entry name" value="HpaB/PvcC/4-BUDH_N"/>
</dbReference>
<dbReference type="Gene3D" id="1.20.140.10">
    <property type="entry name" value="Butyryl-CoA Dehydrogenase, subunit A, domain 3"/>
    <property type="match status" value="1"/>
</dbReference>
<sequence length="487" mass="53816">MALKTREDYIKSLKAMRPNVYKFGKLISDVTTDPATRRTVESHARAFDAAYDPKYAEIATTVSSFTGEKIHRFTSLMESLEDIMYNSKFKRMMYHLTGTCTGGTCVGWNALNVMWNVTYEMDKEYGTNYQERLKKWILYAQENGLVVAGALTDAKGDRSLRASQQPDLDSNLRIKEIRDDGIVIRGCKAMICGVAASNEIFLLPGSAYREEDKDFAVACVVPRDIEGLTIVETRRPSDERELENNFDIPETGISQAYLIFEDVFIPNDRVFMCKEFKYTGKIIQYFTANYRACIGACVAGQGDVMIGAAALIARANGLAAGTFMNKIIEMAINNETTYGLGIGAMAAGKKHPAGAWVSDPLLAHTNKVLVATLPYETKRLCQDIGGGIVETGCFPSYKDFMSPEYGHLVQKYVKAGARYSAETRARAARLIEWLTIGAGVPGCMHGGGSPDGAKLVVRANIPLEEFAEYARKLAGITEEMPEPEKKK</sequence>
<dbReference type="PIRSF" id="PIRSF000331">
    <property type="entry name" value="HpaA_HpaB"/>
    <property type="match status" value="1"/>
</dbReference>
<reference evidence="7" key="1">
    <citation type="submission" date="2016-11" db="EMBL/GenBank/DDBJ databases">
        <authorList>
            <person name="Varghese N."/>
            <person name="Submissions S."/>
        </authorList>
    </citation>
    <scope>NUCLEOTIDE SEQUENCE [LARGE SCALE GENOMIC DNA]</scope>
    <source>
        <strain evidence="7">DSM 16057</strain>
    </source>
</reference>